<dbReference type="EMBL" id="QOIP01000002">
    <property type="protein sequence ID" value="RLU25844.1"/>
    <property type="molecule type" value="Genomic_DNA"/>
</dbReference>
<reference evidence="1 2" key="1">
    <citation type="journal article" date="2018" name="Genome Res.">
        <title>The genomic architecture and molecular evolution of ant odorant receptors.</title>
        <authorList>
            <person name="McKenzie S.K."/>
            <person name="Kronauer D.J.C."/>
        </authorList>
    </citation>
    <scope>NUCLEOTIDE SEQUENCE [LARGE SCALE GENOMIC DNA]</scope>
    <source>
        <strain evidence="1">Clonal line C1</strain>
    </source>
</reference>
<gene>
    <name evidence="1" type="ORF">DMN91_002005</name>
</gene>
<evidence type="ECO:0000313" key="1">
    <source>
        <dbReference type="EMBL" id="RLU25844.1"/>
    </source>
</evidence>
<sequence>MRLHLLQCPSCGWEDTKPEKLDINAKKTNKHTKPLDVTVPCSEYTNFVDKSYEEYNVCRRGTVDNIYQRILYTVPCPSFPHNLLSYSNYCSNILTSHTLYPQNAHTNQQTQVAFVVSKPQLCTREIQLSSERLFPENLTKQAETSMQNHDKGMQNTVCVLGSSITPPLCKCATVLRKSRLEVKDVARKCYREVRSKFLEQEEVKEVAVNTVEQRDEQIETCIAFEKATSTTQASERVDTSTVKCPGTDARDVIGIRLNTAEYPKQNFVLITIDGNYIPLKHVDPKLQQLATNECQKYTGELGQDQKEAEKARFTLDDKKLVENETCVTETCSRDTMEIVKHNSAVTQALLQCLEKMIQLQEETSETTICEPCEFADENTNFATTSVIESGGPSCLPCMEDVDGTDVIATLTKTFLELMKHALTLNSKKCIKNAGCTSKEDAIDTFIFLNKMKECADKILKIHMLANCLKEQPLDKRCPRWKGKCPPMSKRNLASSSIQIGISENSTEQFTGTYANSEDVEVLYPHIGPFTLEIADYSSSENHHVTLVETAVEERPSVKDEEVVAHVENHDVGLNASRVLHHDLGTQYSTKQLQDTGVATEQISKAKISVSTQNREPILLRVIKCDNSGGIRKLDKETCVRDGHVAWTRRAEKYMETYPLLRSRLSRNTYRRYLVRASYNEELHPGISHLHEKEVNRIDYHTSSLSSNKNYRCDRQYKSSLPRNLPPFELPANERISRIPLYARSRKYVRRRRADLYGLSQSYA</sequence>
<protein>
    <submittedName>
        <fullName evidence="1">Uncharacterized protein</fullName>
    </submittedName>
</protein>
<dbReference type="OrthoDB" id="6629625at2759"/>
<dbReference type="AlphaFoldDB" id="A0A3L8DZH2"/>
<accession>A0A3L8DZH2</accession>
<name>A0A3L8DZH2_OOCBI</name>
<evidence type="ECO:0000313" key="2">
    <source>
        <dbReference type="Proteomes" id="UP000279307"/>
    </source>
</evidence>
<comment type="caution">
    <text evidence="1">The sequence shown here is derived from an EMBL/GenBank/DDBJ whole genome shotgun (WGS) entry which is preliminary data.</text>
</comment>
<organism evidence="1 2">
    <name type="scientific">Ooceraea biroi</name>
    <name type="common">Clonal raider ant</name>
    <name type="synonym">Cerapachys biroi</name>
    <dbReference type="NCBI Taxonomy" id="2015173"/>
    <lineage>
        <taxon>Eukaryota</taxon>
        <taxon>Metazoa</taxon>
        <taxon>Ecdysozoa</taxon>
        <taxon>Arthropoda</taxon>
        <taxon>Hexapoda</taxon>
        <taxon>Insecta</taxon>
        <taxon>Pterygota</taxon>
        <taxon>Neoptera</taxon>
        <taxon>Endopterygota</taxon>
        <taxon>Hymenoptera</taxon>
        <taxon>Apocrita</taxon>
        <taxon>Aculeata</taxon>
        <taxon>Formicoidea</taxon>
        <taxon>Formicidae</taxon>
        <taxon>Dorylinae</taxon>
        <taxon>Ooceraea</taxon>
    </lineage>
</organism>
<proteinExistence type="predicted"/>
<dbReference type="Proteomes" id="UP000279307">
    <property type="component" value="Chromosome 2"/>
</dbReference>